<gene>
    <name evidence="3" type="ORF">SAMN02745674_01769</name>
</gene>
<dbReference type="Proteomes" id="UP000190061">
    <property type="component" value="Unassembled WGS sequence"/>
</dbReference>
<evidence type="ECO:0000256" key="1">
    <source>
        <dbReference type="SAM" id="MobiDB-lite"/>
    </source>
</evidence>
<reference evidence="3 4" key="1">
    <citation type="submission" date="2017-02" db="EMBL/GenBank/DDBJ databases">
        <authorList>
            <person name="Peterson S.W."/>
        </authorList>
    </citation>
    <scope>NUCLEOTIDE SEQUENCE [LARGE SCALE GENOMIC DNA]</scope>
    <source>
        <strain evidence="3 4">DSM 21749</strain>
    </source>
</reference>
<dbReference type="InterPro" id="IPR046582">
    <property type="entry name" value="DUF6630"/>
</dbReference>
<organism evidence="3 4">
    <name type="scientific">Lysobacter spongiicola DSM 21749</name>
    <dbReference type="NCBI Taxonomy" id="1122188"/>
    <lineage>
        <taxon>Bacteria</taxon>
        <taxon>Pseudomonadati</taxon>
        <taxon>Pseudomonadota</taxon>
        <taxon>Gammaproteobacteria</taxon>
        <taxon>Lysobacterales</taxon>
        <taxon>Lysobacteraceae</taxon>
        <taxon>Novilysobacter</taxon>
    </lineage>
</organism>
<evidence type="ECO:0000259" key="2">
    <source>
        <dbReference type="Pfam" id="PF20335"/>
    </source>
</evidence>
<evidence type="ECO:0000313" key="3">
    <source>
        <dbReference type="EMBL" id="SKA05995.1"/>
    </source>
</evidence>
<proteinExistence type="predicted"/>
<dbReference type="STRING" id="1122188.SAMN02745674_01769"/>
<feature type="region of interest" description="Disordered" evidence="1">
    <location>
        <begin position="1"/>
        <end position="20"/>
    </location>
</feature>
<protein>
    <recommendedName>
        <fullName evidence="2">DUF6630 domain-containing protein</fullName>
    </recommendedName>
</protein>
<feature type="compositionally biased region" description="Basic and acidic residues" evidence="1">
    <location>
        <begin position="1"/>
        <end position="11"/>
    </location>
</feature>
<feature type="domain" description="DUF6630" evidence="2">
    <location>
        <begin position="41"/>
        <end position="188"/>
    </location>
</feature>
<dbReference type="EMBL" id="FUXP01000005">
    <property type="protein sequence ID" value="SKA05995.1"/>
    <property type="molecule type" value="Genomic_DNA"/>
</dbReference>
<accession>A0A1T4QQN4</accession>
<name>A0A1T4QQN4_9GAMM</name>
<keyword evidence="4" id="KW-1185">Reference proteome</keyword>
<sequence length="190" mass="20534">MSHSRDGHSDDAYDPDDNFAHAVHDGAEVDEDADMDAEAVVWQVLLLVNPGDEDAALQQFGVFQEAWADAGGGDEGLEPLLLDAIEWKAGFRVGPDDTAALVDSINELSARWNLHVEWGVEDPTDAEFLAAAEVPSLLGVAYDRLREHGYTVWTWETAGGDHAGWITQARDDEAMRILAPALGIDAQPAG</sequence>
<dbReference type="Pfam" id="PF20335">
    <property type="entry name" value="DUF6630"/>
    <property type="match status" value="1"/>
</dbReference>
<dbReference type="RefSeq" id="WP_078758333.1">
    <property type="nucleotide sequence ID" value="NZ_FUXP01000005.1"/>
</dbReference>
<evidence type="ECO:0000313" key="4">
    <source>
        <dbReference type="Proteomes" id="UP000190061"/>
    </source>
</evidence>
<dbReference type="AlphaFoldDB" id="A0A1T4QQN4"/>